<keyword evidence="4 6" id="KW-1133">Transmembrane helix</keyword>
<keyword evidence="3 6" id="KW-0812">Transmembrane</keyword>
<keyword evidence="2 7" id="KW-0808">Transferase</keyword>
<dbReference type="SUPFAM" id="SSF53448">
    <property type="entry name" value="Nucleotide-diphospho-sugar transferases"/>
    <property type="match status" value="1"/>
</dbReference>
<evidence type="ECO:0000313" key="7">
    <source>
        <dbReference type="EMBL" id="BBU69612.1"/>
    </source>
</evidence>
<accession>A0A7R6QY66</accession>
<evidence type="ECO:0000256" key="1">
    <source>
        <dbReference type="ARBA" id="ARBA00004308"/>
    </source>
</evidence>
<organism evidence="7 8">
    <name type="scientific">Fluviibacter phosphoraccumulans</name>
    <dbReference type="NCBI Taxonomy" id="1751046"/>
    <lineage>
        <taxon>Bacteria</taxon>
        <taxon>Pseudomonadati</taxon>
        <taxon>Pseudomonadota</taxon>
        <taxon>Betaproteobacteria</taxon>
        <taxon>Rhodocyclales</taxon>
        <taxon>Fluviibacteraceae</taxon>
        <taxon>Fluviibacter</taxon>
    </lineage>
</organism>
<dbReference type="OrthoDB" id="9806824at2"/>
<keyword evidence="5 6" id="KW-0472">Membrane</keyword>
<dbReference type="PANTHER" id="PTHR32044:SF80">
    <property type="entry name" value="XYLOGLUCAN GLYCOSYLTRANSFERASE 2-RELATED"/>
    <property type="match status" value="1"/>
</dbReference>
<feature type="transmembrane region" description="Helical" evidence="6">
    <location>
        <begin position="311"/>
        <end position="335"/>
    </location>
</feature>
<evidence type="ECO:0000256" key="4">
    <source>
        <dbReference type="ARBA" id="ARBA00022989"/>
    </source>
</evidence>
<evidence type="ECO:0000256" key="2">
    <source>
        <dbReference type="ARBA" id="ARBA00022679"/>
    </source>
</evidence>
<dbReference type="Gene3D" id="3.90.550.10">
    <property type="entry name" value="Spore Coat Polysaccharide Biosynthesis Protein SpsA, Chain A"/>
    <property type="match status" value="1"/>
</dbReference>
<gene>
    <name evidence="7" type="ORF">ICHIAU1_18950</name>
</gene>
<reference evidence="8" key="1">
    <citation type="submission" date="2020-01" db="EMBL/GenBank/DDBJ databases">
        <title>Phosphoaccumulans saitamaens gen. nov., sp. nov., a polyphosphate accumulating bacterium isolated from surface river water.</title>
        <authorList>
            <person name="Watanabe K."/>
            <person name="Suda W."/>
        </authorList>
    </citation>
    <scope>NUCLEOTIDE SEQUENCE [LARGE SCALE GENOMIC DNA]</scope>
    <source>
        <strain evidence="8">ICHIAU1</strain>
    </source>
</reference>
<name>A0A7R6QY66_9RHOO</name>
<dbReference type="AlphaFoldDB" id="A0A7R6QY66"/>
<sequence>MLSLIFQALFGLVVLFFLIYAVLELRLVMLSRRSERVRMMTLDADQQCSLGSAVAWPKVTVLLPVYNESRVIESLIDAACALEYPAEQLQILVLDDSRDQTTILAAAKVQIYARQGINISVIKRKDRKGYKAGNLANGLQYATGEFLALFDADFVPPKDFLYQTIPCFSDPEIGYLQTGIDYANRNASFLTRFQAMMMGHQQFVTTGLSYEKLMGALSGSSCVWRSTCVDSLGGWCGGTVAEDADIGYRAQFSRWRYAYLRHVVSLSELAESMDAIRVQRHRWAHGLIHNAFKHMKSFFASRMTIVERLHAMSLIFSSVLLASIYVLVVLSLPLAMMADHLGFMFDAIAYVFAGGAVLWGFANFVGSSQTQGDEPQAGVLDRLVMMFAYVSMFFPLSLYYFVAAVQLVFEREYEFKRTPKAGEQTLDALNHLFYRLEWVSLIYTLIAFGVAWHYSNYWLVLFDTFVITGFSIVIYFQIKQRRLAVS</sequence>
<feature type="transmembrane region" description="Helical" evidence="6">
    <location>
        <begin position="347"/>
        <end position="366"/>
    </location>
</feature>
<comment type="subcellular location">
    <subcellularLocation>
        <location evidence="1">Endomembrane system</location>
    </subcellularLocation>
</comment>
<evidence type="ECO:0000256" key="3">
    <source>
        <dbReference type="ARBA" id="ARBA00022692"/>
    </source>
</evidence>
<dbReference type="Pfam" id="PF13641">
    <property type="entry name" value="Glyco_tranf_2_3"/>
    <property type="match status" value="1"/>
</dbReference>
<dbReference type="RefSeq" id="WP_162049689.1">
    <property type="nucleotide sequence ID" value="NZ_AP022345.1"/>
</dbReference>
<evidence type="ECO:0000256" key="6">
    <source>
        <dbReference type="SAM" id="Phobius"/>
    </source>
</evidence>
<dbReference type="GO" id="GO:0012505">
    <property type="term" value="C:endomembrane system"/>
    <property type="evidence" value="ECO:0007669"/>
    <property type="project" value="UniProtKB-SubCell"/>
</dbReference>
<dbReference type="GO" id="GO:0016757">
    <property type="term" value="F:glycosyltransferase activity"/>
    <property type="evidence" value="ECO:0007669"/>
    <property type="project" value="TreeGrafter"/>
</dbReference>
<evidence type="ECO:0000256" key="5">
    <source>
        <dbReference type="ARBA" id="ARBA00023136"/>
    </source>
</evidence>
<keyword evidence="8" id="KW-1185">Reference proteome</keyword>
<dbReference type="InterPro" id="IPR029044">
    <property type="entry name" value="Nucleotide-diphossugar_trans"/>
</dbReference>
<feature type="transmembrane region" description="Helical" evidence="6">
    <location>
        <begin position="458"/>
        <end position="478"/>
    </location>
</feature>
<dbReference type="EMBL" id="AP022345">
    <property type="protein sequence ID" value="BBU69612.1"/>
    <property type="molecule type" value="Genomic_DNA"/>
</dbReference>
<proteinExistence type="predicted"/>
<evidence type="ECO:0000313" key="8">
    <source>
        <dbReference type="Proteomes" id="UP000463961"/>
    </source>
</evidence>
<protein>
    <submittedName>
        <fullName evidence="7">Glucosyltransferase</fullName>
    </submittedName>
</protein>
<dbReference type="Proteomes" id="UP000463961">
    <property type="component" value="Chromosome"/>
</dbReference>
<dbReference type="PANTHER" id="PTHR32044">
    <property type="entry name" value="GLUCOMANNAN 4-BETA-MANNOSYLTRANSFERASE 9"/>
    <property type="match status" value="1"/>
</dbReference>
<feature type="transmembrane region" description="Helical" evidence="6">
    <location>
        <begin position="386"/>
        <end position="409"/>
    </location>
</feature>